<reference evidence="1" key="1">
    <citation type="submission" date="2018-02" db="EMBL/GenBank/DDBJ databases">
        <title>Rhizophora mucronata_Transcriptome.</title>
        <authorList>
            <person name="Meera S.P."/>
            <person name="Sreeshan A."/>
            <person name="Augustine A."/>
        </authorList>
    </citation>
    <scope>NUCLEOTIDE SEQUENCE</scope>
    <source>
        <tissue evidence="1">Leaf</tissue>
    </source>
</reference>
<sequence length="33" mass="4003">MKYLLQIIIILIIIIINMIQAHNLEFLTRLKEH</sequence>
<accession>A0A2P2N535</accession>
<dbReference type="AlphaFoldDB" id="A0A2P2N535"/>
<evidence type="ECO:0000313" key="1">
    <source>
        <dbReference type="EMBL" id="MBX37573.1"/>
    </source>
</evidence>
<protein>
    <submittedName>
        <fullName evidence="1">Uncharacterized protein</fullName>
    </submittedName>
</protein>
<name>A0A2P2N535_RHIMU</name>
<organism evidence="1">
    <name type="scientific">Rhizophora mucronata</name>
    <name type="common">Asiatic mangrove</name>
    <dbReference type="NCBI Taxonomy" id="61149"/>
    <lineage>
        <taxon>Eukaryota</taxon>
        <taxon>Viridiplantae</taxon>
        <taxon>Streptophyta</taxon>
        <taxon>Embryophyta</taxon>
        <taxon>Tracheophyta</taxon>
        <taxon>Spermatophyta</taxon>
        <taxon>Magnoliopsida</taxon>
        <taxon>eudicotyledons</taxon>
        <taxon>Gunneridae</taxon>
        <taxon>Pentapetalae</taxon>
        <taxon>rosids</taxon>
        <taxon>fabids</taxon>
        <taxon>Malpighiales</taxon>
        <taxon>Rhizophoraceae</taxon>
        <taxon>Rhizophora</taxon>
    </lineage>
</organism>
<dbReference type="EMBL" id="GGEC01057089">
    <property type="protein sequence ID" value="MBX37573.1"/>
    <property type="molecule type" value="Transcribed_RNA"/>
</dbReference>
<proteinExistence type="predicted"/>